<name>A0A285D202_9RHOB</name>
<dbReference type="NCBIfam" id="TIGR00254">
    <property type="entry name" value="GGDEF"/>
    <property type="match status" value="1"/>
</dbReference>
<reference evidence="6" key="1">
    <citation type="submission" date="2017-08" db="EMBL/GenBank/DDBJ databases">
        <authorList>
            <person name="Varghese N."/>
            <person name="Submissions S."/>
        </authorList>
    </citation>
    <scope>NUCLEOTIDE SEQUENCE [LARGE SCALE GENOMIC DNA]</scope>
    <source>
        <strain evidence="6">JA234</strain>
    </source>
</reference>
<feature type="domain" description="PAS" evidence="1">
    <location>
        <begin position="263"/>
        <end position="333"/>
    </location>
</feature>
<dbReference type="SUPFAM" id="SSF141868">
    <property type="entry name" value="EAL domain-like"/>
    <property type="match status" value="1"/>
</dbReference>
<feature type="domain" description="PAC" evidence="2">
    <location>
        <begin position="210"/>
        <end position="262"/>
    </location>
</feature>
<evidence type="ECO:0000259" key="4">
    <source>
        <dbReference type="PROSITE" id="PS50887"/>
    </source>
</evidence>
<dbReference type="SMART" id="SM00052">
    <property type="entry name" value="EAL"/>
    <property type="match status" value="1"/>
</dbReference>
<dbReference type="FunFam" id="3.30.70.270:FF:000001">
    <property type="entry name" value="Diguanylate cyclase domain protein"/>
    <property type="match status" value="1"/>
</dbReference>
<dbReference type="InterPro" id="IPR000700">
    <property type="entry name" value="PAS-assoc_C"/>
</dbReference>
<dbReference type="CDD" id="cd00130">
    <property type="entry name" value="PAS"/>
    <property type="match status" value="3"/>
</dbReference>
<dbReference type="SUPFAM" id="SSF55785">
    <property type="entry name" value="PYP-like sensor domain (PAS domain)"/>
    <property type="match status" value="3"/>
</dbReference>
<dbReference type="PANTHER" id="PTHR44757">
    <property type="entry name" value="DIGUANYLATE CYCLASE DGCP"/>
    <property type="match status" value="1"/>
</dbReference>
<sequence length="819" mass="91239">MTDMPLLRRRGSAVTDAAAEECWIGFFDGVSYPVLVTNAERGIVFANQAACLLLGESRDALHGRPLHSLICCATAEDLSALDREAFATGTSSVERILPTSEGEGRFIVTRRPVGENIVMTFLDVTDLRQTEVTLREREVHLRGLLELHPVVPFSFAPDGTLADVSDRLAKLTGLPVDTRNLETWWAAMHPEDRAELERLWAHGVAQTGTLDAEHRLRDRDGNWRWFRIRAVARRDADGRIERWYGLLEDVHDRRMAVEHLRESEARFRAFADDTPVMIWVTDVTGRNTFVSRAWLEITGQTLEQALGDGWLTCVHPDDRIPALEAFAQALSRGRGYTNEYRLRRRDGSWSWVIDVGQPRFLADGTFIGYIGCCVDINARRQAEDDRVMAQLQVFHMARHDMLTGLPNRHYFAECYQEALAGLGRGRSVAVLMLDLDGFKAVNDTRGHPVGDLLLLQVADRLRTAVRSTDTVARLGGDEFAVIQTPVRSEDEAATLAQRLIEAVSEPYELDGTVPEIGASIGIAFARRRSDTVEEVMRSADVALYAAKQAGRGTFRVFDEATDFHLQSRQKMKAALRAALGKGELSVFFQPLVALLDRRVTCCEALMRWHRPGEGWVGPDQFIPVAEEAGLIGAMGRWILHEACAQAMGWPEDVSVAVNLSPHQFRSGLLVEDVISALRASGLSPHRLQLEITESVLLDPTDRNVGVLQELRKVGVKIVMDDFGTGYSSLGYLRSFPFDKIKIDRSFIRDLPDAREALAILKAVAGLGRSLDMRTTVEGVETQAQLDCSLAEGVDEAQGYLFSHPLPAEEVCAYISRSRR</sequence>
<dbReference type="CDD" id="cd01948">
    <property type="entry name" value="EAL"/>
    <property type="match status" value="1"/>
</dbReference>
<dbReference type="CDD" id="cd01949">
    <property type="entry name" value="GGDEF"/>
    <property type="match status" value="1"/>
</dbReference>
<dbReference type="OrthoDB" id="9814202at2"/>
<dbReference type="InterPro" id="IPR000014">
    <property type="entry name" value="PAS"/>
</dbReference>
<dbReference type="Gene3D" id="3.20.20.450">
    <property type="entry name" value="EAL domain"/>
    <property type="match status" value="1"/>
</dbReference>
<dbReference type="PROSITE" id="PS50887">
    <property type="entry name" value="GGDEF"/>
    <property type="match status" value="1"/>
</dbReference>
<dbReference type="Gene3D" id="3.30.70.270">
    <property type="match status" value="1"/>
</dbReference>
<dbReference type="Pfam" id="PF00990">
    <property type="entry name" value="GGDEF"/>
    <property type="match status" value="1"/>
</dbReference>
<dbReference type="InterPro" id="IPR035965">
    <property type="entry name" value="PAS-like_dom_sf"/>
</dbReference>
<proteinExistence type="predicted"/>
<dbReference type="InterPro" id="IPR035919">
    <property type="entry name" value="EAL_sf"/>
</dbReference>
<dbReference type="SMART" id="SM00086">
    <property type="entry name" value="PAC"/>
    <property type="match status" value="2"/>
</dbReference>
<dbReference type="AlphaFoldDB" id="A0A285D202"/>
<gene>
    <name evidence="5" type="ORF">SAMN05878503_11662</name>
</gene>
<evidence type="ECO:0000313" key="5">
    <source>
        <dbReference type="EMBL" id="SNX73789.1"/>
    </source>
</evidence>
<evidence type="ECO:0000259" key="3">
    <source>
        <dbReference type="PROSITE" id="PS50883"/>
    </source>
</evidence>
<dbReference type="PROSITE" id="PS50113">
    <property type="entry name" value="PAC"/>
    <property type="match status" value="2"/>
</dbReference>
<dbReference type="Gene3D" id="3.30.450.20">
    <property type="entry name" value="PAS domain"/>
    <property type="match status" value="3"/>
</dbReference>
<evidence type="ECO:0000259" key="1">
    <source>
        <dbReference type="PROSITE" id="PS50112"/>
    </source>
</evidence>
<keyword evidence="6" id="KW-1185">Reference proteome</keyword>
<dbReference type="EMBL" id="OAOQ01000016">
    <property type="protein sequence ID" value="SNX73789.1"/>
    <property type="molecule type" value="Genomic_DNA"/>
</dbReference>
<evidence type="ECO:0000313" key="6">
    <source>
        <dbReference type="Proteomes" id="UP000219467"/>
    </source>
</evidence>
<dbReference type="PANTHER" id="PTHR44757:SF2">
    <property type="entry name" value="BIOFILM ARCHITECTURE MAINTENANCE PROTEIN MBAA"/>
    <property type="match status" value="1"/>
</dbReference>
<dbReference type="InterPro" id="IPR043128">
    <property type="entry name" value="Rev_trsase/Diguanyl_cyclase"/>
</dbReference>
<dbReference type="SUPFAM" id="SSF55073">
    <property type="entry name" value="Nucleotide cyclase"/>
    <property type="match status" value="1"/>
</dbReference>
<dbReference type="InterPro" id="IPR029787">
    <property type="entry name" value="Nucleotide_cyclase"/>
</dbReference>
<dbReference type="Pfam" id="PF08447">
    <property type="entry name" value="PAS_3"/>
    <property type="match status" value="2"/>
</dbReference>
<dbReference type="InterPro" id="IPR052155">
    <property type="entry name" value="Biofilm_reg_signaling"/>
</dbReference>
<organism evidence="5 6">
    <name type="scientific">Cereibacter ovatus</name>
    <dbReference type="NCBI Taxonomy" id="439529"/>
    <lineage>
        <taxon>Bacteria</taxon>
        <taxon>Pseudomonadati</taxon>
        <taxon>Pseudomonadota</taxon>
        <taxon>Alphaproteobacteria</taxon>
        <taxon>Rhodobacterales</taxon>
        <taxon>Paracoccaceae</taxon>
        <taxon>Cereibacter</taxon>
    </lineage>
</organism>
<dbReference type="GO" id="GO:0003824">
    <property type="term" value="F:catalytic activity"/>
    <property type="evidence" value="ECO:0007669"/>
    <property type="project" value="UniProtKB-ARBA"/>
</dbReference>
<dbReference type="RefSeq" id="WP_097031378.1">
    <property type="nucleotide sequence ID" value="NZ_OAOQ01000016.1"/>
</dbReference>
<dbReference type="SMART" id="SM00091">
    <property type="entry name" value="PAS"/>
    <property type="match status" value="3"/>
</dbReference>
<dbReference type="Pfam" id="PF00563">
    <property type="entry name" value="EAL"/>
    <property type="match status" value="1"/>
</dbReference>
<accession>A0A285D202</accession>
<feature type="domain" description="PAC" evidence="2">
    <location>
        <begin position="336"/>
        <end position="388"/>
    </location>
</feature>
<evidence type="ECO:0000259" key="2">
    <source>
        <dbReference type="PROSITE" id="PS50113"/>
    </source>
</evidence>
<dbReference type="InterPro" id="IPR013655">
    <property type="entry name" value="PAS_fold_3"/>
</dbReference>
<dbReference type="PROSITE" id="PS50112">
    <property type="entry name" value="PAS"/>
    <property type="match status" value="1"/>
</dbReference>
<dbReference type="PROSITE" id="PS50883">
    <property type="entry name" value="EAL"/>
    <property type="match status" value="1"/>
</dbReference>
<dbReference type="Proteomes" id="UP000219467">
    <property type="component" value="Unassembled WGS sequence"/>
</dbReference>
<dbReference type="FunFam" id="3.30.450.20:FF:000099">
    <property type="entry name" value="Sensory box sensor histidine kinase"/>
    <property type="match status" value="1"/>
</dbReference>
<dbReference type="Pfam" id="PF13426">
    <property type="entry name" value="PAS_9"/>
    <property type="match status" value="1"/>
</dbReference>
<feature type="domain" description="EAL" evidence="3">
    <location>
        <begin position="568"/>
        <end position="818"/>
    </location>
</feature>
<protein>
    <submittedName>
        <fullName evidence="5">Diguanylate cyclase/phosphodiesterase with PAS/PAC sensor(S)</fullName>
    </submittedName>
</protein>
<dbReference type="InterPro" id="IPR001610">
    <property type="entry name" value="PAC"/>
</dbReference>
<feature type="domain" description="GGDEF" evidence="4">
    <location>
        <begin position="426"/>
        <end position="559"/>
    </location>
</feature>
<dbReference type="NCBIfam" id="TIGR00229">
    <property type="entry name" value="sensory_box"/>
    <property type="match status" value="2"/>
</dbReference>
<dbReference type="InterPro" id="IPR000160">
    <property type="entry name" value="GGDEF_dom"/>
</dbReference>
<dbReference type="SMART" id="SM00267">
    <property type="entry name" value="GGDEF"/>
    <property type="match status" value="1"/>
</dbReference>
<dbReference type="InterPro" id="IPR001633">
    <property type="entry name" value="EAL_dom"/>
</dbReference>